<name>A0A7I8DDF9_9BACL</name>
<dbReference type="Pfam" id="PF04542">
    <property type="entry name" value="Sigma70_r2"/>
    <property type="match status" value="1"/>
</dbReference>
<comment type="similarity">
    <text evidence="6">Belongs to the sigma-70 factor family. SigI subfamily.</text>
</comment>
<protein>
    <recommendedName>
        <fullName evidence="6">RNA polymerase sigma factor SigI</fullName>
    </recommendedName>
</protein>
<evidence type="ECO:0000256" key="5">
    <source>
        <dbReference type="ARBA" id="ARBA00023163"/>
    </source>
</evidence>
<dbReference type="InterPro" id="IPR007627">
    <property type="entry name" value="RNA_pol_sigma70_r2"/>
</dbReference>
<comment type="subcellular location">
    <subcellularLocation>
        <location evidence="6">Cytoplasm</location>
    </subcellularLocation>
</comment>
<comment type="function">
    <text evidence="6">Sigma factors are initiation factors that promote the attachment of RNA polymerase to specific initiation sites and are then released.</text>
</comment>
<dbReference type="NCBIfam" id="TIGR02895">
    <property type="entry name" value="spore_sigI"/>
    <property type="match status" value="1"/>
</dbReference>
<accession>A0A7I8DDF9</accession>
<feature type="short sequence motif" description="Polymerase core binding" evidence="6">
    <location>
        <begin position="61"/>
        <end position="74"/>
    </location>
</feature>
<keyword evidence="5 6" id="KW-0804">Transcription</keyword>
<feature type="DNA-binding region" description="H-T-H motif" evidence="6">
    <location>
        <begin position="207"/>
        <end position="226"/>
    </location>
</feature>
<dbReference type="RefSeq" id="WP_200758783.1">
    <property type="nucleotide sequence ID" value="NZ_AP023366.1"/>
</dbReference>
<dbReference type="InterPro" id="IPR013325">
    <property type="entry name" value="RNA_pol_sigma_r2"/>
</dbReference>
<feature type="domain" description="RNA polymerase sigma-70 region 2" evidence="7">
    <location>
        <begin position="35"/>
        <end position="106"/>
    </location>
</feature>
<sequence>MPWLPFRPRKTEEYGQLAEWVELAQQGNPSVRNKLLEDYIPFIAKTASKTSGRYIERGVDDEFSIALSAFNEAIDRYNVQKGTSFLAFAETVIKRRLIDFYRSQSSRSKDRLLSEFDVEDGEENVINQIEIQKSIDLHKQTVETESRREEIFRFTEWLYEFGIDMEELVEISPKHADARFNAMEVARTIAEDAEMRAYLLEKKSLPLKLLSSKIAVSRKTVERQRKYIIAITLILIGEFEMLQEYIQ</sequence>
<dbReference type="GO" id="GO:0016987">
    <property type="term" value="F:sigma factor activity"/>
    <property type="evidence" value="ECO:0007669"/>
    <property type="project" value="UniProtKB-UniRule"/>
</dbReference>
<keyword evidence="3 6" id="KW-0731">Sigma factor</keyword>
<dbReference type="PIRSF" id="PIRSF038953">
    <property type="entry name" value="SigI"/>
    <property type="match status" value="1"/>
</dbReference>
<dbReference type="NCBIfam" id="TIGR02937">
    <property type="entry name" value="sigma70-ECF"/>
    <property type="match status" value="1"/>
</dbReference>
<evidence type="ECO:0000313" key="8">
    <source>
        <dbReference type="EMBL" id="BCJ88125.1"/>
    </source>
</evidence>
<dbReference type="KEGG" id="eff:skT53_31100"/>
<gene>
    <name evidence="6 8" type="primary">sigI</name>
    <name evidence="8" type="ORF">skT53_31100</name>
</gene>
<keyword evidence="2 6" id="KW-0805">Transcription regulation</keyword>
<evidence type="ECO:0000259" key="7">
    <source>
        <dbReference type="Pfam" id="PF04542"/>
    </source>
</evidence>
<keyword evidence="4 6" id="KW-0238">DNA-binding</keyword>
<keyword evidence="6" id="KW-0346">Stress response</keyword>
<dbReference type="Gene3D" id="1.10.1740.10">
    <property type="match status" value="1"/>
</dbReference>
<reference evidence="8 9" key="1">
    <citation type="submission" date="2020-08" db="EMBL/GenBank/DDBJ databases">
        <title>Complete Genome Sequence of Effusibacillus dendaii Strain skT53, Isolated from Farmland soil.</title>
        <authorList>
            <person name="Konishi T."/>
            <person name="Kawasaki H."/>
        </authorList>
    </citation>
    <scope>NUCLEOTIDE SEQUENCE [LARGE SCALE GENOMIC DNA]</scope>
    <source>
        <strain evidence="9">skT53</strain>
    </source>
</reference>
<organism evidence="8 9">
    <name type="scientific">Effusibacillus dendaii</name>
    <dbReference type="NCBI Taxonomy" id="2743772"/>
    <lineage>
        <taxon>Bacteria</taxon>
        <taxon>Bacillati</taxon>
        <taxon>Bacillota</taxon>
        <taxon>Bacilli</taxon>
        <taxon>Bacillales</taxon>
        <taxon>Alicyclobacillaceae</taxon>
        <taxon>Effusibacillus</taxon>
    </lineage>
</organism>
<evidence type="ECO:0000256" key="4">
    <source>
        <dbReference type="ARBA" id="ARBA00023125"/>
    </source>
</evidence>
<evidence type="ECO:0000256" key="3">
    <source>
        <dbReference type="ARBA" id="ARBA00023082"/>
    </source>
</evidence>
<comment type="activity regulation">
    <text evidence="6">Negatively regulated by the anti-sigma-I factor RsgI.</text>
</comment>
<dbReference type="Proteomes" id="UP000593802">
    <property type="component" value="Chromosome"/>
</dbReference>
<dbReference type="InterPro" id="IPR014244">
    <property type="entry name" value="RNA_pol_sigma-I"/>
</dbReference>
<keyword evidence="1 6" id="KW-0963">Cytoplasm</keyword>
<comment type="subunit">
    <text evidence="6">Interacts with RsgI.</text>
</comment>
<dbReference type="AlphaFoldDB" id="A0A7I8DDF9"/>
<dbReference type="SUPFAM" id="SSF88946">
    <property type="entry name" value="Sigma2 domain of RNA polymerase sigma factors"/>
    <property type="match status" value="1"/>
</dbReference>
<dbReference type="GO" id="GO:0005737">
    <property type="term" value="C:cytoplasm"/>
    <property type="evidence" value="ECO:0007669"/>
    <property type="project" value="UniProtKB-SubCell"/>
</dbReference>
<dbReference type="HAMAP" id="MF_02064">
    <property type="entry name" value="Sigma70_SigI"/>
    <property type="match status" value="1"/>
</dbReference>
<evidence type="ECO:0000256" key="2">
    <source>
        <dbReference type="ARBA" id="ARBA00023015"/>
    </source>
</evidence>
<evidence type="ECO:0000256" key="1">
    <source>
        <dbReference type="ARBA" id="ARBA00022490"/>
    </source>
</evidence>
<dbReference type="NCBIfam" id="NF006174">
    <property type="entry name" value="PRK08311.2-2"/>
    <property type="match status" value="1"/>
</dbReference>
<dbReference type="EMBL" id="AP023366">
    <property type="protein sequence ID" value="BCJ88125.1"/>
    <property type="molecule type" value="Genomic_DNA"/>
</dbReference>
<evidence type="ECO:0000313" key="9">
    <source>
        <dbReference type="Proteomes" id="UP000593802"/>
    </source>
</evidence>
<evidence type="ECO:0000256" key="6">
    <source>
        <dbReference type="HAMAP-Rule" id="MF_02064"/>
    </source>
</evidence>
<proteinExistence type="inferred from homology"/>
<dbReference type="InterPro" id="IPR014284">
    <property type="entry name" value="RNA_pol_sigma-70_dom"/>
</dbReference>
<dbReference type="GO" id="GO:0003677">
    <property type="term" value="F:DNA binding"/>
    <property type="evidence" value="ECO:0007669"/>
    <property type="project" value="UniProtKB-UniRule"/>
</dbReference>
<dbReference type="GO" id="GO:0006352">
    <property type="term" value="P:DNA-templated transcription initiation"/>
    <property type="evidence" value="ECO:0007669"/>
    <property type="project" value="UniProtKB-UniRule"/>
</dbReference>
<keyword evidence="9" id="KW-1185">Reference proteome</keyword>